<proteinExistence type="predicted"/>
<feature type="domain" description="NmrA-like" evidence="1">
    <location>
        <begin position="2"/>
        <end position="263"/>
    </location>
</feature>
<accession>A0A170YQY7</accession>
<reference evidence="3" key="1">
    <citation type="submission" date="2016-04" db="EMBL/GenBank/DDBJ databases">
        <title>Draft genome sequence of Paludibacter jiangxiensis strain NM7.</title>
        <authorList>
            <person name="Qiu Y."/>
            <person name="Matsuura N."/>
            <person name="Ohashi A."/>
            <person name="Tourlousse M.D."/>
            <person name="Sekiguchi Y."/>
        </authorList>
    </citation>
    <scope>NUCLEOTIDE SEQUENCE [LARGE SCALE GENOMIC DNA]</scope>
    <source>
        <strain evidence="3">NM7</strain>
    </source>
</reference>
<dbReference type="CDD" id="cd05269">
    <property type="entry name" value="TMR_SDR_a"/>
    <property type="match status" value="1"/>
</dbReference>
<name>A0A170YQY7_9BACT</name>
<dbReference type="SUPFAM" id="SSF51735">
    <property type="entry name" value="NAD(P)-binding Rossmann-fold domains"/>
    <property type="match status" value="1"/>
</dbReference>
<organism evidence="2 3">
    <name type="scientific">Paludibacter jiangxiensis</name>
    <dbReference type="NCBI Taxonomy" id="681398"/>
    <lineage>
        <taxon>Bacteria</taxon>
        <taxon>Pseudomonadati</taxon>
        <taxon>Bacteroidota</taxon>
        <taxon>Bacteroidia</taxon>
        <taxon>Bacteroidales</taxon>
        <taxon>Paludibacteraceae</taxon>
        <taxon>Paludibacter</taxon>
    </lineage>
</organism>
<dbReference type="AlphaFoldDB" id="A0A170YQY7"/>
<dbReference type="RefSeq" id="WP_068701823.1">
    <property type="nucleotide sequence ID" value="NZ_BDCR01000001.1"/>
</dbReference>
<dbReference type="InterPro" id="IPR036291">
    <property type="entry name" value="NAD(P)-bd_dom_sf"/>
</dbReference>
<dbReference type="EMBL" id="BDCR01000001">
    <property type="protein sequence ID" value="GAT61990.1"/>
    <property type="molecule type" value="Genomic_DNA"/>
</dbReference>
<dbReference type="PANTHER" id="PTHR47129:SF1">
    <property type="entry name" value="NMRA-LIKE DOMAIN-CONTAINING PROTEIN"/>
    <property type="match status" value="1"/>
</dbReference>
<dbReference type="Gene3D" id="3.90.25.10">
    <property type="entry name" value="UDP-galactose 4-epimerase, domain 1"/>
    <property type="match status" value="1"/>
</dbReference>
<evidence type="ECO:0000313" key="3">
    <source>
        <dbReference type="Proteomes" id="UP000076586"/>
    </source>
</evidence>
<evidence type="ECO:0000313" key="2">
    <source>
        <dbReference type="EMBL" id="GAT61990.1"/>
    </source>
</evidence>
<dbReference type="InterPro" id="IPR008030">
    <property type="entry name" value="NmrA-like"/>
</dbReference>
<dbReference type="Pfam" id="PF05368">
    <property type="entry name" value="NmrA"/>
    <property type="match status" value="1"/>
</dbReference>
<reference evidence="3" key="2">
    <citation type="journal article" date="2017" name="Genome Announc.">
        <title>Draft genome sequence of Paludibacter jiangxiensis NM7(T), a propionate-producing fermentative bacterium.</title>
        <authorList>
            <person name="Qiu Y.-L."/>
            <person name="Tourlousse D.M."/>
            <person name="Matsuura N."/>
            <person name="Ohashi A."/>
            <person name="Sekiguchi Y."/>
        </authorList>
    </citation>
    <scope>NUCLEOTIDE SEQUENCE [LARGE SCALE GENOMIC DNA]</scope>
    <source>
        <strain evidence="3">NM7</strain>
    </source>
</reference>
<comment type="caution">
    <text evidence="2">The sequence shown here is derived from an EMBL/GenBank/DDBJ whole genome shotgun (WGS) entry which is preliminary data.</text>
</comment>
<dbReference type="InterPro" id="IPR052718">
    <property type="entry name" value="NmrA-type_oxidoreductase"/>
</dbReference>
<keyword evidence="3" id="KW-1185">Reference proteome</keyword>
<dbReference type="Proteomes" id="UP000076586">
    <property type="component" value="Unassembled WGS sequence"/>
</dbReference>
<dbReference type="PANTHER" id="PTHR47129">
    <property type="entry name" value="QUINONE OXIDOREDUCTASE 2"/>
    <property type="match status" value="1"/>
</dbReference>
<dbReference type="Gene3D" id="3.40.50.720">
    <property type="entry name" value="NAD(P)-binding Rossmann-like Domain"/>
    <property type="match status" value="1"/>
</dbReference>
<evidence type="ECO:0000259" key="1">
    <source>
        <dbReference type="Pfam" id="PF05368"/>
    </source>
</evidence>
<sequence>MKIGITGATGQLGVLVVNKLKEKVAAENIVALVRSPQKAAALGVEAREADYNQPETLEKAFQGIDKLLVISGNEIGQRLSQHTNIINAAKKAGVKLIVYTSVLHADTSTLSLAEEHLGTEAALKASGVPYVLLRNGWYTENYTGSIGGVLAGGALLGSSGDGKISSATRADFAEAAVAVLTGEGQEGKVYELAGDEVYTMSDLAAEISKQTGKNIPYKNLPVAEYAAALISVGLPEGIAHFLAGTHVSTEKGDLFDDGHQLSKLIGHSTTSLTDAVKAALAGLA</sequence>
<gene>
    <name evidence="2" type="ORF">PJIAN_1580</name>
</gene>
<dbReference type="STRING" id="681398.PJIAN_1580"/>
<dbReference type="OrthoDB" id="9780595at2"/>
<protein>
    <submittedName>
        <fullName evidence="2">NAD(P)H dehydrogenase</fullName>
    </submittedName>
</protein>